<keyword evidence="8 12" id="KW-0808">Transferase</keyword>
<dbReference type="GO" id="GO:0030488">
    <property type="term" value="P:tRNA methylation"/>
    <property type="evidence" value="ECO:0007669"/>
    <property type="project" value="UniProtKB-UniRule"/>
</dbReference>
<evidence type="ECO:0000313" key="14">
    <source>
        <dbReference type="Proteomes" id="UP001211065"/>
    </source>
</evidence>
<keyword evidence="7 12" id="KW-0489">Methyltransferase</keyword>
<dbReference type="InterPro" id="IPR029063">
    <property type="entry name" value="SAM-dependent_MTases_sf"/>
</dbReference>
<evidence type="ECO:0000256" key="3">
    <source>
        <dbReference type="ARBA" id="ARBA00009056"/>
    </source>
</evidence>
<name>A0AAD5U4Z3_9FUNG</name>
<evidence type="ECO:0000256" key="1">
    <source>
        <dbReference type="ARBA" id="ARBA00002778"/>
    </source>
</evidence>
<dbReference type="Proteomes" id="UP001211065">
    <property type="component" value="Unassembled WGS sequence"/>
</dbReference>
<comment type="caution">
    <text evidence="13">The sequence shown here is derived from an EMBL/GenBank/DDBJ whole genome shotgun (WGS) entry which is preliminary data.</text>
</comment>
<evidence type="ECO:0000256" key="4">
    <source>
        <dbReference type="ARBA" id="ARBA00012795"/>
    </source>
</evidence>
<evidence type="ECO:0000256" key="10">
    <source>
        <dbReference type="ARBA" id="ARBA00022694"/>
    </source>
</evidence>
<evidence type="ECO:0000256" key="2">
    <source>
        <dbReference type="ARBA" id="ARBA00004496"/>
    </source>
</evidence>
<evidence type="ECO:0000256" key="12">
    <source>
        <dbReference type="RuleBase" id="RU368004"/>
    </source>
</evidence>
<dbReference type="InterPro" id="IPR011671">
    <property type="entry name" value="tRNA_uracil_MeTrfase"/>
</dbReference>
<evidence type="ECO:0000313" key="13">
    <source>
        <dbReference type="EMBL" id="KAJ3223029.1"/>
    </source>
</evidence>
<accession>A0AAD5U4Z3</accession>
<dbReference type="SUPFAM" id="SSF53335">
    <property type="entry name" value="S-adenosyl-L-methionine-dependent methyltransferases"/>
    <property type="match status" value="1"/>
</dbReference>
<evidence type="ECO:0000256" key="6">
    <source>
        <dbReference type="ARBA" id="ARBA00022490"/>
    </source>
</evidence>
<evidence type="ECO:0000256" key="11">
    <source>
        <dbReference type="ARBA" id="ARBA00047957"/>
    </source>
</evidence>
<comment type="similarity">
    <text evidence="3 12">Belongs to the TRM44 family.</text>
</comment>
<dbReference type="EC" id="2.1.1.211" evidence="4 12"/>
<evidence type="ECO:0000256" key="8">
    <source>
        <dbReference type="ARBA" id="ARBA00022679"/>
    </source>
</evidence>
<protein>
    <recommendedName>
        <fullName evidence="5 12">tRNA (uracil-O(2)-)-methyltransferase</fullName>
        <ecNumber evidence="4 12">2.1.1.211</ecNumber>
    </recommendedName>
</protein>
<dbReference type="AlphaFoldDB" id="A0AAD5U4Z3"/>
<dbReference type="GO" id="GO:0005737">
    <property type="term" value="C:cytoplasm"/>
    <property type="evidence" value="ECO:0007669"/>
    <property type="project" value="UniProtKB-SubCell"/>
</dbReference>
<comment type="subcellular location">
    <subcellularLocation>
        <location evidence="2 12">Cytoplasm</location>
    </subcellularLocation>
</comment>
<comment type="function">
    <text evidence="12">Adenosyl-L-methionine (AdoMet)-dependent tRNA (uracil-O(2)-)-methyltransferase.</text>
</comment>
<proteinExistence type="inferred from homology"/>
<keyword evidence="14" id="KW-1185">Reference proteome</keyword>
<dbReference type="EMBL" id="JADGJW010000147">
    <property type="protein sequence ID" value="KAJ3223029.1"/>
    <property type="molecule type" value="Genomic_DNA"/>
</dbReference>
<evidence type="ECO:0000256" key="7">
    <source>
        <dbReference type="ARBA" id="ARBA00022603"/>
    </source>
</evidence>
<comment type="catalytic activity">
    <reaction evidence="11 12">
        <text>uridine(44) in tRNA(Ser) + S-adenosyl-L-methionine = 2'-O-methyluridine(44) in tRNA(Ser) + S-adenosyl-L-homocysteine + H(+)</text>
        <dbReference type="Rhea" id="RHEA:43100"/>
        <dbReference type="Rhea" id="RHEA-COMP:10339"/>
        <dbReference type="Rhea" id="RHEA-COMP:10340"/>
        <dbReference type="ChEBI" id="CHEBI:15378"/>
        <dbReference type="ChEBI" id="CHEBI:57856"/>
        <dbReference type="ChEBI" id="CHEBI:59789"/>
        <dbReference type="ChEBI" id="CHEBI:65315"/>
        <dbReference type="ChEBI" id="CHEBI:74478"/>
        <dbReference type="EC" id="2.1.1.211"/>
    </reaction>
</comment>
<dbReference type="PANTHER" id="PTHR21210">
    <property type="entry name" value="TRNA (URACIL-O(2)-)-METHYLTRANSFERASE-RELATED"/>
    <property type="match status" value="1"/>
</dbReference>
<dbReference type="GO" id="GO:0141101">
    <property type="term" value="F:tRNA(Ser) (uridine(44)-2'-O-)-methyltransferase activity"/>
    <property type="evidence" value="ECO:0007669"/>
    <property type="project" value="UniProtKB-EC"/>
</dbReference>
<gene>
    <name evidence="13" type="primary">TRMT44</name>
    <name evidence="13" type="ORF">HK099_001604</name>
</gene>
<sequence>MIRAFTTATLEHFLNVIDIWTKEPQYIIPPVLRGEIISDETFSNSSNNLRRIIYRKLIPKQPKRDKVVLQKISFYNFEHKKEYLVTYEPISMSDKEIEPSDLPFYYPKLKQFSHSYISIQNTKVVEDENNFKLTEKEKSKLDDVLKESVLPNIAELVFNAVPFEGLEIELESDRFKVIWGKLLTTFLKFLKNPNYEKRVIHDIIVPKINYQDRYYILKEKYSHWIEKWPESTDPKKHVFEDVAIATFLILMWEEEGQRNGVEKKQSFVDVGCGNGFLTYILTNEGYFGKGIDISKRKLWDMFDIEVALEERIINPREEKYEGFDWIIGNHPDELTLWIPIFAAKTGYNIKFIIIPCCFHKLSGEKFTESDPHYINHIDMHIKNAGYTSEHEFLRMPSTKNLAIISRKRIFSVTEKEIERDILENIEKMQSITSLNRLQDVHHGTLFAIAEHIHFFTEVDIGI</sequence>
<reference evidence="13" key="1">
    <citation type="submission" date="2020-05" db="EMBL/GenBank/DDBJ databases">
        <title>Phylogenomic resolution of chytrid fungi.</title>
        <authorList>
            <person name="Stajich J.E."/>
            <person name="Amses K."/>
            <person name="Simmons R."/>
            <person name="Seto K."/>
            <person name="Myers J."/>
            <person name="Bonds A."/>
            <person name="Quandt C.A."/>
            <person name="Barry K."/>
            <person name="Liu P."/>
            <person name="Grigoriev I."/>
            <person name="Longcore J.E."/>
            <person name="James T.Y."/>
        </authorList>
    </citation>
    <scope>NUCLEOTIDE SEQUENCE</scope>
    <source>
        <strain evidence="13">JEL0476</strain>
    </source>
</reference>
<organism evidence="13 14">
    <name type="scientific">Clydaea vesicula</name>
    <dbReference type="NCBI Taxonomy" id="447962"/>
    <lineage>
        <taxon>Eukaryota</taxon>
        <taxon>Fungi</taxon>
        <taxon>Fungi incertae sedis</taxon>
        <taxon>Chytridiomycota</taxon>
        <taxon>Chytridiomycota incertae sedis</taxon>
        <taxon>Chytridiomycetes</taxon>
        <taxon>Lobulomycetales</taxon>
        <taxon>Lobulomycetaceae</taxon>
        <taxon>Clydaea</taxon>
    </lineage>
</organism>
<keyword evidence="6 12" id="KW-0963">Cytoplasm</keyword>
<dbReference type="Gene3D" id="3.40.50.150">
    <property type="entry name" value="Vaccinia Virus protein VP39"/>
    <property type="match status" value="1"/>
</dbReference>
<comment type="function">
    <text evidence="1">Probable adenosyl-L-methionine (AdoMet)-dependent tRNA (uracil-O(2)-)-methyltransferase.</text>
</comment>
<evidence type="ECO:0000256" key="9">
    <source>
        <dbReference type="ARBA" id="ARBA00022691"/>
    </source>
</evidence>
<dbReference type="Pfam" id="PF07757">
    <property type="entry name" value="AdoMet_MTase"/>
    <property type="match status" value="1"/>
</dbReference>
<evidence type="ECO:0000256" key="5">
    <source>
        <dbReference type="ARBA" id="ARBA00017788"/>
    </source>
</evidence>
<keyword evidence="10 12" id="KW-0819">tRNA processing</keyword>
<keyword evidence="9 12" id="KW-0949">S-adenosyl-L-methionine</keyword>
<dbReference type="PANTHER" id="PTHR21210:SF0">
    <property type="entry name" value="TRNA (URACIL-O(2)-)-METHYLTRANSFERASE-RELATED"/>
    <property type="match status" value="1"/>
</dbReference>